<reference evidence="1" key="1">
    <citation type="submission" date="2019-08" db="EMBL/GenBank/DDBJ databases">
        <authorList>
            <person name="Kucharzyk K."/>
            <person name="Murdoch R.W."/>
            <person name="Higgins S."/>
            <person name="Loffler F."/>
        </authorList>
    </citation>
    <scope>NUCLEOTIDE SEQUENCE</scope>
</reference>
<gene>
    <name evidence="1" type="ORF">SDC9_150139</name>
</gene>
<accession>A0A645ELM6</accession>
<name>A0A645ELM6_9ZZZZ</name>
<proteinExistence type="predicted"/>
<dbReference type="AlphaFoldDB" id="A0A645ELM6"/>
<comment type="caution">
    <text evidence="1">The sequence shown here is derived from an EMBL/GenBank/DDBJ whole genome shotgun (WGS) entry which is preliminary data.</text>
</comment>
<evidence type="ECO:0000313" key="1">
    <source>
        <dbReference type="EMBL" id="MPN02918.1"/>
    </source>
</evidence>
<dbReference type="EMBL" id="VSSQ01048874">
    <property type="protein sequence ID" value="MPN02918.1"/>
    <property type="molecule type" value="Genomic_DNA"/>
</dbReference>
<sequence>MGLAISNKLSLFEMADATIPTIGSPTPVTKNPIVAVKA</sequence>
<protein>
    <submittedName>
        <fullName evidence="1">Uncharacterized protein</fullName>
    </submittedName>
</protein>
<organism evidence="1">
    <name type="scientific">bioreactor metagenome</name>
    <dbReference type="NCBI Taxonomy" id="1076179"/>
    <lineage>
        <taxon>unclassified sequences</taxon>
        <taxon>metagenomes</taxon>
        <taxon>ecological metagenomes</taxon>
    </lineage>
</organism>